<dbReference type="InterPro" id="IPR011129">
    <property type="entry name" value="CSD"/>
</dbReference>
<dbReference type="GO" id="GO:0003676">
    <property type="term" value="F:nucleic acid binding"/>
    <property type="evidence" value="ECO:0007669"/>
    <property type="project" value="InterPro"/>
</dbReference>
<dbReference type="SMART" id="SM00357">
    <property type="entry name" value="CSP"/>
    <property type="match status" value="1"/>
</dbReference>
<dbReference type="SUPFAM" id="SSF50249">
    <property type="entry name" value="Nucleic acid-binding proteins"/>
    <property type="match status" value="1"/>
</dbReference>
<evidence type="ECO:0000256" key="2">
    <source>
        <dbReference type="ARBA" id="ARBA00022490"/>
    </source>
</evidence>
<evidence type="ECO:0000259" key="4">
    <source>
        <dbReference type="PROSITE" id="PS51857"/>
    </source>
</evidence>
<keyword evidence="2" id="KW-0963">Cytoplasm</keyword>
<dbReference type="Gene3D" id="2.40.50.140">
    <property type="entry name" value="Nucleic acid-binding proteins"/>
    <property type="match status" value="1"/>
</dbReference>
<dbReference type="AlphaFoldDB" id="A0A4D6XHZ1"/>
<dbReference type="PANTHER" id="PTHR11544">
    <property type="entry name" value="COLD SHOCK DOMAIN CONTAINING PROTEINS"/>
    <property type="match status" value="1"/>
</dbReference>
<dbReference type="PRINTS" id="PR00050">
    <property type="entry name" value="COLDSHOCK"/>
</dbReference>
<feature type="domain" description="CSD" evidence="4">
    <location>
        <begin position="4"/>
        <end position="69"/>
    </location>
</feature>
<reference evidence="6" key="1">
    <citation type="submission" date="2019-04" db="EMBL/GenBank/DDBJ databases">
        <title>Genome sequence of Pseudomonas putida 1290, an auxin catabolizing strain.</title>
        <authorList>
            <person name="Laird T.S."/>
            <person name="Leveau J.H.J."/>
        </authorList>
    </citation>
    <scope>NUCLEOTIDE SEQUENCE [LARGE SCALE GENOMIC DNA]</scope>
    <source>
        <strain evidence="6">1290</strain>
    </source>
</reference>
<dbReference type="InterPro" id="IPR002059">
    <property type="entry name" value="CSP_DNA-bd"/>
</dbReference>
<dbReference type="CDD" id="cd04458">
    <property type="entry name" value="CSP_CDS"/>
    <property type="match status" value="1"/>
</dbReference>
<dbReference type="PIRSF" id="PIRSF002599">
    <property type="entry name" value="Cold_shock_A"/>
    <property type="match status" value="1"/>
</dbReference>
<dbReference type="InterPro" id="IPR012340">
    <property type="entry name" value="NA-bd_OB-fold"/>
</dbReference>
<dbReference type="GO" id="GO:0005829">
    <property type="term" value="C:cytosol"/>
    <property type="evidence" value="ECO:0007669"/>
    <property type="project" value="UniProtKB-ARBA"/>
</dbReference>
<protein>
    <submittedName>
        <fullName evidence="5">Cold-shock protein</fullName>
    </submittedName>
</protein>
<evidence type="ECO:0000313" key="6">
    <source>
        <dbReference type="Proteomes" id="UP000298551"/>
    </source>
</evidence>
<name>A0A4D6XHZ1_PSEPU</name>
<dbReference type="OrthoDB" id="9810590at2"/>
<accession>A0A4D6XHZ1</accession>
<dbReference type="Proteomes" id="UP000298551">
    <property type="component" value="Chromosome"/>
</dbReference>
<dbReference type="PROSITE" id="PS00352">
    <property type="entry name" value="CSD_1"/>
    <property type="match status" value="1"/>
</dbReference>
<dbReference type="InterPro" id="IPR019844">
    <property type="entry name" value="CSD_CS"/>
</dbReference>
<dbReference type="RefSeq" id="WP_136914708.1">
    <property type="nucleotide sequence ID" value="NZ_CP039371.1"/>
</dbReference>
<dbReference type="InterPro" id="IPR050181">
    <property type="entry name" value="Cold_shock_domain"/>
</dbReference>
<gene>
    <name evidence="5" type="ORF">E6B08_14760</name>
</gene>
<sequence>MSEKLLGTVKCFNDDEGHGFITPVDDSDDVFVHFTAIETKGFRTLLPGQAVSFRKVSGPRGMEAGEVQLAE</sequence>
<evidence type="ECO:0000256" key="1">
    <source>
        <dbReference type="ARBA" id="ARBA00004496"/>
    </source>
</evidence>
<organism evidence="5 6">
    <name type="scientific">Pseudomonas putida</name>
    <name type="common">Arthrobacter siderocapsulatus</name>
    <dbReference type="NCBI Taxonomy" id="303"/>
    <lineage>
        <taxon>Bacteria</taxon>
        <taxon>Pseudomonadati</taxon>
        <taxon>Pseudomonadota</taxon>
        <taxon>Gammaproteobacteria</taxon>
        <taxon>Pseudomonadales</taxon>
        <taxon>Pseudomonadaceae</taxon>
        <taxon>Pseudomonas</taxon>
    </lineage>
</organism>
<dbReference type="Pfam" id="PF00313">
    <property type="entry name" value="CSD"/>
    <property type="match status" value="1"/>
</dbReference>
<dbReference type="InterPro" id="IPR012156">
    <property type="entry name" value="Cold_shock_CspA"/>
</dbReference>
<dbReference type="EMBL" id="CP039371">
    <property type="protein sequence ID" value="QCI15479.1"/>
    <property type="molecule type" value="Genomic_DNA"/>
</dbReference>
<dbReference type="PROSITE" id="PS51857">
    <property type="entry name" value="CSD_2"/>
    <property type="match status" value="1"/>
</dbReference>
<comment type="subcellular location">
    <subcellularLocation>
        <location evidence="1 3">Cytoplasm</location>
    </subcellularLocation>
</comment>
<evidence type="ECO:0000256" key="3">
    <source>
        <dbReference type="RuleBase" id="RU000408"/>
    </source>
</evidence>
<evidence type="ECO:0000313" key="5">
    <source>
        <dbReference type="EMBL" id="QCI15479.1"/>
    </source>
</evidence>
<proteinExistence type="predicted"/>